<evidence type="ECO:0008006" key="4">
    <source>
        <dbReference type="Google" id="ProtNLM"/>
    </source>
</evidence>
<comment type="caution">
    <text evidence="2">The sequence shown here is derived from an EMBL/GenBank/DDBJ whole genome shotgun (WGS) entry which is preliminary data.</text>
</comment>
<dbReference type="AlphaFoldDB" id="A0AAW3I5A1"/>
<evidence type="ECO:0000313" key="3">
    <source>
        <dbReference type="Proteomes" id="UP000037511"/>
    </source>
</evidence>
<evidence type="ECO:0000313" key="2">
    <source>
        <dbReference type="EMBL" id="KNE27120.1"/>
    </source>
</evidence>
<organism evidence="2 3">
    <name type="scientific">Achromobacter spanius</name>
    <dbReference type="NCBI Taxonomy" id="217203"/>
    <lineage>
        <taxon>Bacteria</taxon>
        <taxon>Pseudomonadati</taxon>
        <taxon>Pseudomonadota</taxon>
        <taxon>Betaproteobacteria</taxon>
        <taxon>Burkholderiales</taxon>
        <taxon>Alcaligenaceae</taxon>
        <taxon>Achromobacter</taxon>
    </lineage>
</organism>
<feature type="region of interest" description="Disordered" evidence="1">
    <location>
        <begin position="1"/>
        <end position="25"/>
    </location>
</feature>
<sequence length="74" mass="7569">MGRSTASGNPTDKHLSTRNTMRMSSELQDRLVQTVTATGLALVLALLALASPTPALAEGVDTLSACVAASASLR</sequence>
<feature type="compositionally biased region" description="Polar residues" evidence="1">
    <location>
        <begin position="1"/>
        <end position="10"/>
    </location>
</feature>
<protein>
    <recommendedName>
        <fullName evidence="4">ESPR domain-containing protein</fullName>
    </recommendedName>
</protein>
<reference evidence="2 3" key="1">
    <citation type="submission" date="2015-07" db="EMBL/GenBank/DDBJ databases">
        <title>Draft genome of Achromobacter spanius.</title>
        <authorList>
            <person name="Wang X."/>
        </authorList>
    </citation>
    <scope>NUCLEOTIDE SEQUENCE [LARGE SCALE GENOMIC DNA]</scope>
    <source>
        <strain evidence="2 3">CGMCC9173</strain>
    </source>
</reference>
<gene>
    <name evidence="2" type="ORF">AFM18_13485</name>
</gene>
<name>A0AAW3I5A1_9BURK</name>
<accession>A0AAW3I5A1</accession>
<proteinExistence type="predicted"/>
<evidence type="ECO:0000256" key="1">
    <source>
        <dbReference type="SAM" id="MobiDB-lite"/>
    </source>
</evidence>
<dbReference type="EMBL" id="LGVG01000015">
    <property type="protein sequence ID" value="KNE27120.1"/>
    <property type="molecule type" value="Genomic_DNA"/>
</dbReference>
<dbReference type="Proteomes" id="UP000037511">
    <property type="component" value="Unassembled WGS sequence"/>
</dbReference>